<feature type="domain" description="ParB/Spo0J HTH" evidence="2">
    <location>
        <begin position="158"/>
        <end position="219"/>
    </location>
</feature>
<dbReference type="Pfam" id="PF17762">
    <property type="entry name" value="HTH_ParB"/>
    <property type="match status" value="1"/>
</dbReference>
<feature type="compositionally biased region" description="Basic and acidic residues" evidence="1">
    <location>
        <begin position="344"/>
        <end position="370"/>
    </location>
</feature>
<evidence type="ECO:0000259" key="2">
    <source>
        <dbReference type="Pfam" id="PF17762"/>
    </source>
</evidence>
<organism evidence="3 4">
    <name type="scientific">Lautropia dentalis</name>
    <dbReference type="NCBI Taxonomy" id="2490857"/>
    <lineage>
        <taxon>Bacteria</taxon>
        <taxon>Pseudomonadati</taxon>
        <taxon>Pseudomonadota</taxon>
        <taxon>Betaproteobacteria</taxon>
        <taxon>Burkholderiales</taxon>
        <taxon>Burkholderiaceae</taxon>
        <taxon>Lautropia</taxon>
    </lineage>
</organism>
<dbReference type="Gene3D" id="1.10.10.2830">
    <property type="match status" value="1"/>
</dbReference>
<evidence type="ECO:0000313" key="4">
    <source>
        <dbReference type="Proteomes" id="UP000270261"/>
    </source>
</evidence>
<feature type="compositionally biased region" description="Basic and acidic residues" evidence="1">
    <location>
        <begin position="382"/>
        <end position="396"/>
    </location>
</feature>
<reference evidence="3 4" key="1">
    <citation type="submission" date="2018-11" db="EMBL/GenBank/DDBJ databases">
        <title>Genome sequencing of Lautropia sp. KCOM 2505 (= ChDC F240).</title>
        <authorList>
            <person name="Kook J.-K."/>
            <person name="Park S.-N."/>
            <person name="Lim Y.K."/>
        </authorList>
    </citation>
    <scope>NUCLEOTIDE SEQUENCE [LARGE SCALE GENOMIC DNA]</scope>
    <source>
        <strain evidence="3 4">KCOM 2505</strain>
    </source>
</reference>
<keyword evidence="4" id="KW-1185">Reference proteome</keyword>
<dbReference type="InterPro" id="IPR036086">
    <property type="entry name" value="ParB/Sulfiredoxin_sf"/>
</dbReference>
<feature type="region of interest" description="Disordered" evidence="1">
    <location>
        <begin position="344"/>
        <end position="400"/>
    </location>
</feature>
<dbReference type="RefSeq" id="WP_125096517.1">
    <property type="nucleotide sequence ID" value="NZ_RRUE01000002.1"/>
</dbReference>
<gene>
    <name evidence="3" type="ORF">EHV23_13455</name>
</gene>
<sequence length="422" mass="46681">MARQRDTITADNGLTNGLEPGEMPRDATTEHRLTLREASRDGDGNVKRGEEVYRLAPDMLALNQDNVRDSYESQRAIAHIEGLMAAYERGDYVPPLLVQPVANENGQYVIIDGAHRKIAADRVVRERGLKLRLSCMAFRGNSTEQLMYMMTSAKGLALDEIEKARACRKLVNRGMSRQEIASAMGVTVTWVDSRILLADAEPEVHQAIRDGVIEASVAIGIVRESGIRAAQVIRRLAQKARQQGRRRVTGSVVNGPRLSPKTANALLDSLRTAYEQLDDEVIGKVSDWEAQLKSEDMSDDELKNTRIEISGAALMQLVRGWGVVRAFEEQQQIKEERRIRRLEAREQEKAASQHTGTGEREAPENHHAGVTERAGPGNHHAGVRDREEPAGHHTGDGAEENDIFGVVPLAAHQRSGQAMALH</sequence>
<dbReference type="EMBL" id="RRUE01000002">
    <property type="protein sequence ID" value="RRN44322.1"/>
    <property type="molecule type" value="Genomic_DNA"/>
</dbReference>
<evidence type="ECO:0000256" key="1">
    <source>
        <dbReference type="SAM" id="MobiDB-lite"/>
    </source>
</evidence>
<protein>
    <recommendedName>
        <fullName evidence="2">ParB/Spo0J HTH domain-containing protein</fullName>
    </recommendedName>
</protein>
<dbReference type="Proteomes" id="UP000270261">
    <property type="component" value="Unassembled WGS sequence"/>
</dbReference>
<dbReference type="SUPFAM" id="SSF110849">
    <property type="entry name" value="ParB/Sulfiredoxin"/>
    <property type="match status" value="1"/>
</dbReference>
<proteinExistence type="predicted"/>
<name>A0A426FNN8_9BURK</name>
<feature type="region of interest" description="Disordered" evidence="1">
    <location>
        <begin position="1"/>
        <end position="30"/>
    </location>
</feature>
<dbReference type="GO" id="GO:0005694">
    <property type="term" value="C:chromosome"/>
    <property type="evidence" value="ECO:0007669"/>
    <property type="project" value="TreeGrafter"/>
</dbReference>
<evidence type="ECO:0000313" key="3">
    <source>
        <dbReference type="EMBL" id="RRN44322.1"/>
    </source>
</evidence>
<dbReference type="AlphaFoldDB" id="A0A426FNN8"/>
<comment type="caution">
    <text evidence="3">The sequence shown here is derived from an EMBL/GenBank/DDBJ whole genome shotgun (WGS) entry which is preliminary data.</text>
</comment>
<dbReference type="PANTHER" id="PTHR33375:SF1">
    <property type="entry name" value="CHROMOSOME-PARTITIONING PROTEIN PARB-RELATED"/>
    <property type="match status" value="1"/>
</dbReference>
<dbReference type="OrthoDB" id="8526040at2"/>
<accession>A0A426FNN8</accession>
<dbReference type="SUPFAM" id="SSF109709">
    <property type="entry name" value="KorB DNA-binding domain-like"/>
    <property type="match status" value="1"/>
</dbReference>
<dbReference type="GO" id="GO:0007059">
    <property type="term" value="P:chromosome segregation"/>
    <property type="evidence" value="ECO:0007669"/>
    <property type="project" value="TreeGrafter"/>
</dbReference>
<dbReference type="PANTHER" id="PTHR33375">
    <property type="entry name" value="CHROMOSOME-PARTITIONING PROTEIN PARB-RELATED"/>
    <property type="match status" value="1"/>
</dbReference>
<dbReference type="InterPro" id="IPR050336">
    <property type="entry name" value="Chromosome_partition/occlusion"/>
</dbReference>
<dbReference type="InterPro" id="IPR041468">
    <property type="entry name" value="HTH_ParB/Spo0J"/>
</dbReference>